<sequence>MDERFAADDLMAFKQAFRRHAAGVAVVTARDVDGTPVGFTATSLASLAAVPPLATFNMARIASAWHAVENTDWVAIHMLGARSSAIAQKLSGPALDRFVGDHWHEGPHGLPIVDGVTAWMVGRIVQRVPVEGNAVIVVQIEEGALGEDDAPCCTTSARTTPRGRSTDESASLRSTRNGLRLRFVRNDAV</sequence>
<evidence type="ECO:0000256" key="1">
    <source>
        <dbReference type="ARBA" id="ARBA00023002"/>
    </source>
</evidence>
<proteinExistence type="predicted"/>
<evidence type="ECO:0000313" key="3">
    <source>
        <dbReference type="EMBL" id="BDZ47339.1"/>
    </source>
</evidence>
<dbReference type="SMART" id="SM00903">
    <property type="entry name" value="Flavin_Reduct"/>
    <property type="match status" value="1"/>
</dbReference>
<gene>
    <name evidence="3" type="ORF">GCM10025866_32480</name>
</gene>
<dbReference type="InterPro" id="IPR002563">
    <property type="entry name" value="Flavin_Rdtase-like_dom"/>
</dbReference>
<dbReference type="EMBL" id="AP027731">
    <property type="protein sequence ID" value="BDZ47339.1"/>
    <property type="molecule type" value="Genomic_DNA"/>
</dbReference>
<dbReference type="Proteomes" id="UP001321498">
    <property type="component" value="Chromosome"/>
</dbReference>
<keyword evidence="1" id="KW-0560">Oxidoreductase</keyword>
<name>A0ABM8GGS8_9MICO</name>
<dbReference type="SUPFAM" id="SSF50475">
    <property type="entry name" value="FMN-binding split barrel"/>
    <property type="match status" value="1"/>
</dbReference>
<protein>
    <recommendedName>
        <fullName evidence="2">Flavin reductase like domain-containing protein</fullName>
    </recommendedName>
</protein>
<dbReference type="RefSeq" id="WP_350226677.1">
    <property type="nucleotide sequence ID" value="NZ_AP027731.1"/>
</dbReference>
<feature type="domain" description="Flavin reductase like" evidence="2">
    <location>
        <begin position="17"/>
        <end position="159"/>
    </location>
</feature>
<reference evidence="4" key="1">
    <citation type="journal article" date="2019" name="Int. J. Syst. Evol. Microbiol.">
        <title>The Global Catalogue of Microorganisms (GCM) 10K type strain sequencing project: providing services to taxonomists for standard genome sequencing and annotation.</title>
        <authorList>
            <consortium name="The Broad Institute Genomics Platform"/>
            <consortium name="The Broad Institute Genome Sequencing Center for Infectious Disease"/>
            <person name="Wu L."/>
            <person name="Ma J."/>
        </authorList>
    </citation>
    <scope>NUCLEOTIDE SEQUENCE [LARGE SCALE GENOMIC DNA]</scope>
    <source>
        <strain evidence="4">NBRC 108725</strain>
    </source>
</reference>
<dbReference type="Pfam" id="PF01613">
    <property type="entry name" value="Flavin_Reduct"/>
    <property type="match status" value="1"/>
</dbReference>
<evidence type="ECO:0000313" key="4">
    <source>
        <dbReference type="Proteomes" id="UP001321498"/>
    </source>
</evidence>
<evidence type="ECO:0000259" key="2">
    <source>
        <dbReference type="SMART" id="SM00903"/>
    </source>
</evidence>
<dbReference type="PANTHER" id="PTHR30466">
    <property type="entry name" value="FLAVIN REDUCTASE"/>
    <property type="match status" value="1"/>
</dbReference>
<dbReference type="InterPro" id="IPR012349">
    <property type="entry name" value="Split_barrel_FMN-bd"/>
</dbReference>
<accession>A0ABM8GGS8</accession>
<dbReference type="PANTHER" id="PTHR30466:SF1">
    <property type="entry name" value="FMN REDUCTASE (NADH) RUTF"/>
    <property type="match status" value="1"/>
</dbReference>
<organism evidence="3 4">
    <name type="scientific">Naasia aerilata</name>
    <dbReference type="NCBI Taxonomy" id="1162966"/>
    <lineage>
        <taxon>Bacteria</taxon>
        <taxon>Bacillati</taxon>
        <taxon>Actinomycetota</taxon>
        <taxon>Actinomycetes</taxon>
        <taxon>Micrococcales</taxon>
        <taxon>Microbacteriaceae</taxon>
        <taxon>Naasia</taxon>
    </lineage>
</organism>
<dbReference type="Gene3D" id="2.30.110.10">
    <property type="entry name" value="Electron Transport, Fmn-binding Protein, Chain A"/>
    <property type="match status" value="1"/>
</dbReference>
<keyword evidence="4" id="KW-1185">Reference proteome</keyword>
<dbReference type="InterPro" id="IPR050268">
    <property type="entry name" value="NADH-dep_flavin_reductase"/>
</dbReference>